<accession>A0A919MB57</accession>
<organism evidence="2 3">
    <name type="scientific">Actinoplanes cyaneus</name>
    <dbReference type="NCBI Taxonomy" id="52696"/>
    <lineage>
        <taxon>Bacteria</taxon>
        <taxon>Bacillati</taxon>
        <taxon>Actinomycetota</taxon>
        <taxon>Actinomycetes</taxon>
        <taxon>Micromonosporales</taxon>
        <taxon>Micromonosporaceae</taxon>
        <taxon>Actinoplanes</taxon>
    </lineage>
</organism>
<dbReference type="AlphaFoldDB" id="A0A919MB57"/>
<feature type="compositionally biased region" description="Basic and acidic residues" evidence="1">
    <location>
        <begin position="45"/>
        <end position="56"/>
    </location>
</feature>
<evidence type="ECO:0000313" key="3">
    <source>
        <dbReference type="Proteomes" id="UP000619479"/>
    </source>
</evidence>
<comment type="caution">
    <text evidence="2">The sequence shown here is derived from an EMBL/GenBank/DDBJ whole genome shotgun (WGS) entry which is preliminary data.</text>
</comment>
<dbReference type="Proteomes" id="UP000619479">
    <property type="component" value="Unassembled WGS sequence"/>
</dbReference>
<protein>
    <submittedName>
        <fullName evidence="2">Uncharacterized protein</fullName>
    </submittedName>
</protein>
<reference evidence="2" key="1">
    <citation type="submission" date="2021-01" db="EMBL/GenBank/DDBJ databases">
        <title>Whole genome shotgun sequence of Actinoplanes cyaneus NBRC 14990.</title>
        <authorList>
            <person name="Komaki H."/>
            <person name="Tamura T."/>
        </authorList>
    </citation>
    <scope>NUCLEOTIDE SEQUENCE</scope>
    <source>
        <strain evidence="2">NBRC 14990</strain>
    </source>
</reference>
<sequence length="104" mass="11425">MSGRTQQEGHPINHHVADTTTPVRRPKVSLAATLPPPAPPASKHRTPEPPDQDTTRRPITTRSTPSEAMHHGPQQLNNTKIDLDNHQRMQVSAPPGVTSQQAKR</sequence>
<keyword evidence="3" id="KW-1185">Reference proteome</keyword>
<evidence type="ECO:0000313" key="2">
    <source>
        <dbReference type="EMBL" id="GID71228.1"/>
    </source>
</evidence>
<gene>
    <name evidence="2" type="ORF">Acy02nite_91090</name>
</gene>
<evidence type="ECO:0000256" key="1">
    <source>
        <dbReference type="SAM" id="MobiDB-lite"/>
    </source>
</evidence>
<dbReference type="EMBL" id="BOMH01000107">
    <property type="protein sequence ID" value="GID71228.1"/>
    <property type="molecule type" value="Genomic_DNA"/>
</dbReference>
<feature type="region of interest" description="Disordered" evidence="1">
    <location>
        <begin position="1"/>
        <end position="104"/>
    </location>
</feature>
<name>A0A919MB57_9ACTN</name>
<proteinExistence type="predicted"/>
<feature type="compositionally biased region" description="Low complexity" evidence="1">
    <location>
        <begin position="57"/>
        <end position="66"/>
    </location>
</feature>